<keyword evidence="1" id="KW-0436">Ligase</keyword>
<dbReference type="OrthoDB" id="2078085at2"/>
<dbReference type="AlphaFoldDB" id="A0A1G8GW23"/>
<name>A0A1G8GW23_ANEMI</name>
<dbReference type="Proteomes" id="UP000182836">
    <property type="component" value="Unassembled WGS sequence"/>
</dbReference>
<accession>A0A1G8GW23</accession>
<sequence>MTCFLLYGQANVPDAPLLELWPGKSGPFVTERPDFVVQWGEAGLSACERHTVVLNGKEALKNATDSTITAKMLADSGIPHSIADTSATATIRRYIAIVFQQDMISLYRSSGRRLWLNNRVKEGEDRYEEIEVEQKMREMRRLKQYAIQSVHTLGLDFAAVYLGVDMQGTMRVLNIAPTFRMTRMLARKFISHLENFRREYSASDVPIMLGTDIEFILRNRTGKLVLASDCFPKEGRVGCDRVCVRGDETKELLPLAELRPDPAADARDLFRNLYRTMMAGIRKTGSPHIEWVAGGMPLTGYPMGGHIHFSGPVPNAQWLRALDGYLALSVFMLESPRSLARRPRYGQLGDMRYQFHGGFEYRTLPSFLVSPKVTRGVLALSHLIAVSYRGLRTLPFLDPEMHHAFYHGDRDTVAPLVPRLWDELRETEMYAHYATYLDPFAQQVLSRTQWDEYSDIRPAWKLPPFQPETTVFRRAYEHSML</sequence>
<evidence type="ECO:0000313" key="2">
    <source>
        <dbReference type="Proteomes" id="UP000182836"/>
    </source>
</evidence>
<reference evidence="1 2" key="1">
    <citation type="submission" date="2016-10" db="EMBL/GenBank/DDBJ databases">
        <authorList>
            <person name="de Groot N.N."/>
        </authorList>
    </citation>
    <scope>NUCLEOTIDE SEQUENCE [LARGE SCALE GENOMIC DNA]</scope>
    <source>
        <strain evidence="1 2">DSM 2895</strain>
    </source>
</reference>
<proteinExistence type="predicted"/>
<dbReference type="GeneID" id="42308055"/>
<dbReference type="InterPro" id="IPR025681">
    <property type="entry name" value="COOH-NH2_lig"/>
</dbReference>
<organism evidence="1 2">
    <name type="scientific">Aneurinibacillus migulanus</name>
    <name type="common">Bacillus migulanus</name>
    <dbReference type="NCBI Taxonomy" id="47500"/>
    <lineage>
        <taxon>Bacteria</taxon>
        <taxon>Bacillati</taxon>
        <taxon>Bacillota</taxon>
        <taxon>Bacilli</taxon>
        <taxon>Bacillales</taxon>
        <taxon>Paenibacillaceae</taxon>
        <taxon>Aneurinibacillus group</taxon>
        <taxon>Aneurinibacillus</taxon>
    </lineage>
</organism>
<dbReference type="RefSeq" id="WP_052812329.1">
    <property type="nucleotide sequence ID" value="NZ_BJOA01000025.1"/>
</dbReference>
<dbReference type="Pfam" id="PF14395">
    <property type="entry name" value="COOH-NH2_lig"/>
    <property type="match status" value="1"/>
</dbReference>
<gene>
    <name evidence="1" type="ORF">SAMN04487909_101132</name>
</gene>
<dbReference type="EMBL" id="FNED01000001">
    <property type="protein sequence ID" value="SDH98491.1"/>
    <property type="molecule type" value="Genomic_DNA"/>
</dbReference>
<dbReference type="GO" id="GO:0016874">
    <property type="term" value="F:ligase activity"/>
    <property type="evidence" value="ECO:0007669"/>
    <property type="project" value="UniProtKB-KW"/>
</dbReference>
<evidence type="ECO:0000313" key="1">
    <source>
        <dbReference type="EMBL" id="SDH98491.1"/>
    </source>
</evidence>
<protein>
    <submittedName>
        <fullName evidence="1">Phage phiEco32-like COOH.NH2 ligase-type 2</fullName>
    </submittedName>
</protein>